<reference evidence="3" key="1">
    <citation type="submission" date="2017-09" db="EMBL/GenBank/DDBJ databases">
        <title>Brachybacterium sp. VM2412.</title>
        <authorList>
            <person name="Tak E.J."/>
            <person name="Bae J.-W."/>
        </authorList>
    </citation>
    <scope>NUCLEOTIDE SEQUENCE [LARGE SCALE GENOMIC DNA]</scope>
    <source>
        <strain evidence="3">VM2412</strain>
    </source>
</reference>
<keyword evidence="1" id="KW-0812">Transmembrane</keyword>
<proteinExistence type="predicted"/>
<keyword evidence="1" id="KW-1133">Transmembrane helix</keyword>
<accession>A0A291GRF5</accession>
<evidence type="ECO:0000256" key="1">
    <source>
        <dbReference type="SAM" id="Phobius"/>
    </source>
</evidence>
<evidence type="ECO:0000313" key="2">
    <source>
        <dbReference type="EMBL" id="ATG52777.1"/>
    </source>
</evidence>
<dbReference type="KEGG" id="brz:CFK38_15520"/>
<dbReference type="AlphaFoldDB" id="A0A291GRF5"/>
<feature type="transmembrane region" description="Helical" evidence="1">
    <location>
        <begin position="17"/>
        <end position="41"/>
    </location>
</feature>
<name>A0A291GRF5_9MICO</name>
<keyword evidence="1" id="KW-0472">Membrane</keyword>
<organism evidence="2 3">
    <name type="scientific">Brachybacterium vulturis</name>
    <dbReference type="NCBI Taxonomy" id="2017484"/>
    <lineage>
        <taxon>Bacteria</taxon>
        <taxon>Bacillati</taxon>
        <taxon>Actinomycetota</taxon>
        <taxon>Actinomycetes</taxon>
        <taxon>Micrococcales</taxon>
        <taxon>Dermabacteraceae</taxon>
        <taxon>Brachybacterium</taxon>
    </lineage>
</organism>
<evidence type="ECO:0000313" key="3">
    <source>
        <dbReference type="Proteomes" id="UP000218165"/>
    </source>
</evidence>
<gene>
    <name evidence="2" type="ORF">CFK38_15520</name>
</gene>
<feature type="transmembrane region" description="Helical" evidence="1">
    <location>
        <begin position="53"/>
        <end position="83"/>
    </location>
</feature>
<dbReference type="OrthoDB" id="4794312at2"/>
<sequence>MTAPISGHDVEKLKKNALIATIVGFVCGGAIPGVLGLLGYLKADQEPETAKKFTKWAWIAFAIMWVLAIIFIVIYVVFIVAMVNSGSTY</sequence>
<keyword evidence="3" id="KW-1185">Reference proteome</keyword>
<dbReference type="RefSeq" id="WP_096803887.1">
    <property type="nucleotide sequence ID" value="NZ_CP023563.1"/>
</dbReference>
<dbReference type="EMBL" id="CP023563">
    <property type="protein sequence ID" value="ATG52777.1"/>
    <property type="molecule type" value="Genomic_DNA"/>
</dbReference>
<protein>
    <submittedName>
        <fullName evidence="2">Uncharacterized protein</fullName>
    </submittedName>
</protein>
<dbReference type="Proteomes" id="UP000218165">
    <property type="component" value="Chromosome"/>
</dbReference>